<dbReference type="FunFam" id="3.30.559.10:FF:000004">
    <property type="entry name" value="Acetyltransferase component of pyruvate dehydrogenase complex"/>
    <property type="match status" value="1"/>
</dbReference>
<keyword evidence="3" id="KW-0012">Acyltransferase</keyword>
<dbReference type="GO" id="GO:0005737">
    <property type="term" value="C:cytoplasm"/>
    <property type="evidence" value="ECO:0007669"/>
    <property type="project" value="TreeGrafter"/>
</dbReference>
<sequence>AVPDVDFKKFGEIEMIPLKKIHKLTAANMQRSWLNVPHVTQFDEADITDLEDFRSSLKPEAEKRGTRLTPLPFMLKACAHALLANPEFNRSITSDGENFIQKKYIHIGVAVDTPRGLVVPVIRDVDTKGLWQLALELSDLASKARDGKLTPAEMQGGCFTISSLGAIGGNGFTPIVNTPEVGILGVSKSQIKPVWNGSEFLPRMMLPLSVSYDHRVVNGADCGRFFTFLVKELGDTRRLAL</sequence>
<dbReference type="GO" id="GO:0016407">
    <property type="term" value="F:acetyltransferase activity"/>
    <property type="evidence" value="ECO:0007669"/>
    <property type="project" value="TreeGrafter"/>
</dbReference>
<dbReference type="InterPro" id="IPR050743">
    <property type="entry name" value="2-oxoacid_DH_E2_comp"/>
</dbReference>
<organism evidence="5">
    <name type="scientific">marine sediment metagenome</name>
    <dbReference type="NCBI Taxonomy" id="412755"/>
    <lineage>
        <taxon>unclassified sequences</taxon>
        <taxon>metagenomes</taxon>
        <taxon>ecological metagenomes</taxon>
    </lineage>
</organism>
<gene>
    <name evidence="5" type="ORF">LCGC14_2806020</name>
</gene>
<name>A0A0F9AUN8_9ZZZZ</name>
<dbReference type="PANTHER" id="PTHR43178">
    <property type="entry name" value="DIHYDROLIPOAMIDE ACETYLTRANSFERASE COMPONENT OF PYRUVATE DEHYDROGENASE COMPLEX"/>
    <property type="match status" value="1"/>
</dbReference>
<reference evidence="5" key="1">
    <citation type="journal article" date="2015" name="Nature">
        <title>Complex archaea that bridge the gap between prokaryotes and eukaryotes.</title>
        <authorList>
            <person name="Spang A."/>
            <person name="Saw J.H."/>
            <person name="Jorgensen S.L."/>
            <person name="Zaremba-Niedzwiedzka K."/>
            <person name="Martijn J."/>
            <person name="Lind A.E."/>
            <person name="van Eijk R."/>
            <person name="Schleper C."/>
            <person name="Guy L."/>
            <person name="Ettema T.J."/>
        </authorList>
    </citation>
    <scope>NUCLEOTIDE SEQUENCE</scope>
</reference>
<evidence type="ECO:0000259" key="4">
    <source>
        <dbReference type="Pfam" id="PF00198"/>
    </source>
</evidence>
<dbReference type="Gene3D" id="3.30.559.10">
    <property type="entry name" value="Chloramphenicol acetyltransferase-like domain"/>
    <property type="match status" value="1"/>
</dbReference>
<dbReference type="InterPro" id="IPR001078">
    <property type="entry name" value="2-oxoacid_DH_actylTfrase"/>
</dbReference>
<dbReference type="PANTHER" id="PTHR43178:SF2">
    <property type="entry name" value="DIHYDROLIPOYLLYSINE-RESIDUE ACETYLTRANSFERASE COMPONENT OF PYRUVATE DEHYDROGENASE COMPLEX"/>
    <property type="match status" value="1"/>
</dbReference>
<keyword evidence="2" id="KW-0808">Transferase</keyword>
<evidence type="ECO:0000256" key="1">
    <source>
        <dbReference type="ARBA" id="ARBA00001938"/>
    </source>
</evidence>
<dbReference type="InterPro" id="IPR023213">
    <property type="entry name" value="CAT-like_dom_sf"/>
</dbReference>
<dbReference type="AlphaFoldDB" id="A0A0F9AUN8"/>
<evidence type="ECO:0000313" key="5">
    <source>
        <dbReference type="EMBL" id="KKK82174.1"/>
    </source>
</evidence>
<evidence type="ECO:0000256" key="3">
    <source>
        <dbReference type="ARBA" id="ARBA00023315"/>
    </source>
</evidence>
<dbReference type="Pfam" id="PF00198">
    <property type="entry name" value="2-oxoacid_dh"/>
    <property type="match status" value="1"/>
</dbReference>
<comment type="cofactor">
    <cofactor evidence="1">
        <name>(R)-lipoate</name>
        <dbReference type="ChEBI" id="CHEBI:83088"/>
    </cofactor>
</comment>
<protein>
    <recommendedName>
        <fullName evidence="4">2-oxoacid dehydrogenase acyltransferase catalytic domain-containing protein</fullName>
    </recommendedName>
</protein>
<feature type="domain" description="2-oxoacid dehydrogenase acyltransferase catalytic" evidence="4">
    <location>
        <begin position="12"/>
        <end position="238"/>
    </location>
</feature>
<evidence type="ECO:0000256" key="2">
    <source>
        <dbReference type="ARBA" id="ARBA00022679"/>
    </source>
</evidence>
<dbReference type="EMBL" id="LAZR01052790">
    <property type="protein sequence ID" value="KKK82174.1"/>
    <property type="molecule type" value="Genomic_DNA"/>
</dbReference>
<dbReference type="SUPFAM" id="SSF52777">
    <property type="entry name" value="CoA-dependent acyltransferases"/>
    <property type="match status" value="1"/>
</dbReference>
<dbReference type="GO" id="GO:0006086">
    <property type="term" value="P:pyruvate decarboxylation to acetyl-CoA"/>
    <property type="evidence" value="ECO:0007669"/>
    <property type="project" value="TreeGrafter"/>
</dbReference>
<proteinExistence type="predicted"/>
<accession>A0A0F9AUN8</accession>
<dbReference type="GO" id="GO:0031405">
    <property type="term" value="F:lipoic acid binding"/>
    <property type="evidence" value="ECO:0007669"/>
    <property type="project" value="TreeGrafter"/>
</dbReference>
<feature type="non-terminal residue" evidence="5">
    <location>
        <position position="1"/>
    </location>
</feature>
<comment type="caution">
    <text evidence="5">The sequence shown here is derived from an EMBL/GenBank/DDBJ whole genome shotgun (WGS) entry which is preliminary data.</text>
</comment>